<sequence>MAGRPAHLYGRQRPIGLVREFVTRPERDGVPTSRRVPVIVFTGPHGAGKSALLSELDSRLDDKVPHARIDCGAFDTAHPSWNLLTRLVFDFNLTAAGYRELPFPRFLTARLVIAENLDLTDVPTAERQVKEALVRYRQAGRLREFLTRLAQEVAAVGPGIGGVPGAERVGRTMAEGGSTALLSWQVMRDEGLTWYGTGPAAISKLIELNRWTCSTNAEDRRKATKLLWEAFLADLRTAFGTGRGARAWSLNCVALLDNVDSGCGAVLLRELTQVRRQHAVDHPGEPDPLTVVATASGAFVRTHAVLDGRTPAAEEACYADYESRTGADSDWYYPVGLRDLTFDEVDAMVAAAGSVRTNAKQAAASVYRFTRGHPAATAVMVDAIVRNGGRTASLKALLRVHLPGDEQDTTAEEKLLALFVEETSGPSFENLVTCSAARDIEQAEHLSRRGSDVVVPPELQTSDAPGGRVTMLPVLRHLLLRQLADDPDRWSQVHRWLRDNGEEGDRLYHALAGRDVASVVAWLVDRLAHTGIDDWLADLHAITAAPNDLDCDDVDPDQVLARVGWTEPSEVVTAAVARLVAALWSAHDPMSDADRRKLFRAVEEELRVLRQNVRTGRARLRDETDRFAAMAGDPHNAELSVDGRPSTVTDPGVRPSAGPPTFAPPVTAAERKRRSLRKVTIAAATAVALVAAVVVVTVMWSSCGDGVAERGGECVGVTDGSYVFDDRLAAVEGRIHAENERVDGEDHVTLALLTPMIPSATGSSTWERIRAQLEGAHAAQLNANEENWPKIRLVLAHPGSDQQEWRRVVDQLTEMTDGPEHLVGVLGLVPSSRTTQRVMRALAAVDLPMVATLVTATGINESKVQGFTRVSPTTRDQVTVLSDYLGTATPRKAMLVFDSDEENLFVSALRDDFMTIAPTRANLTITVESQYDTEASLPAQLKAIMGDLCGDGAPDTILYAARAELFDELVVNVRKRNCVRNRVITVISGSDASVLRTREDLRPNSQDRDADTVILYTPLVDPDALRQDGVVEFEQLTAQFEDLAFGTADLADGWAVITHDGVLAATEAIDRAGAGSDGRLPSRTDVRFELGRTDRDRNQVRGAGGTFTMDPATGNVVGRRLPVVEVDQSWDFTVRGIYDAS</sequence>
<reference evidence="2 3" key="1">
    <citation type="submission" date="2019-03" db="EMBL/GenBank/DDBJ databases">
        <title>Genomic Encyclopedia of Archaeal and Bacterial Type Strains, Phase II (KMG-II): from individual species to whole genera.</title>
        <authorList>
            <person name="Goeker M."/>
        </authorList>
    </citation>
    <scope>NUCLEOTIDE SEQUENCE [LARGE SCALE GENOMIC DNA]</scope>
    <source>
        <strain evidence="2 3">DSM 45499</strain>
    </source>
</reference>
<evidence type="ECO:0000313" key="2">
    <source>
        <dbReference type="EMBL" id="TDV56154.1"/>
    </source>
</evidence>
<proteinExistence type="predicted"/>
<evidence type="ECO:0000256" key="1">
    <source>
        <dbReference type="SAM" id="MobiDB-lite"/>
    </source>
</evidence>
<dbReference type="AlphaFoldDB" id="A0A4R7W124"/>
<organism evidence="2 3">
    <name type="scientific">Actinophytocola oryzae</name>
    <dbReference type="NCBI Taxonomy" id="502181"/>
    <lineage>
        <taxon>Bacteria</taxon>
        <taxon>Bacillati</taxon>
        <taxon>Actinomycetota</taxon>
        <taxon>Actinomycetes</taxon>
        <taxon>Pseudonocardiales</taxon>
        <taxon>Pseudonocardiaceae</taxon>
    </lineage>
</organism>
<dbReference type="SUPFAM" id="SSF52540">
    <property type="entry name" value="P-loop containing nucleoside triphosphate hydrolases"/>
    <property type="match status" value="1"/>
</dbReference>
<dbReference type="Gene3D" id="3.40.50.2300">
    <property type="match status" value="2"/>
</dbReference>
<dbReference type="InterPro" id="IPR028082">
    <property type="entry name" value="Peripla_BP_I"/>
</dbReference>
<name>A0A4R7W124_9PSEU</name>
<feature type="region of interest" description="Disordered" evidence="1">
    <location>
        <begin position="635"/>
        <end position="665"/>
    </location>
</feature>
<dbReference type="SUPFAM" id="SSF53822">
    <property type="entry name" value="Periplasmic binding protein-like I"/>
    <property type="match status" value="1"/>
</dbReference>
<gene>
    <name evidence="2" type="ORF">CLV71_102220</name>
</gene>
<protein>
    <submittedName>
        <fullName evidence="2">ABC-type branched-subunit amino acid transport system substrate-binding protein</fullName>
    </submittedName>
</protein>
<comment type="caution">
    <text evidence="2">The sequence shown here is derived from an EMBL/GenBank/DDBJ whole genome shotgun (WGS) entry which is preliminary data.</text>
</comment>
<dbReference type="Proteomes" id="UP000294927">
    <property type="component" value="Unassembled WGS sequence"/>
</dbReference>
<keyword evidence="3" id="KW-1185">Reference proteome</keyword>
<dbReference type="EMBL" id="SOCP01000002">
    <property type="protein sequence ID" value="TDV56154.1"/>
    <property type="molecule type" value="Genomic_DNA"/>
</dbReference>
<dbReference type="InterPro" id="IPR027417">
    <property type="entry name" value="P-loop_NTPase"/>
</dbReference>
<accession>A0A4R7W124</accession>
<evidence type="ECO:0000313" key="3">
    <source>
        <dbReference type="Proteomes" id="UP000294927"/>
    </source>
</evidence>